<evidence type="ECO:0000313" key="2">
    <source>
        <dbReference type="Proteomes" id="UP000193986"/>
    </source>
</evidence>
<dbReference type="OrthoDB" id="2573735at2759"/>
<evidence type="ECO:0000313" key="1">
    <source>
        <dbReference type="EMBL" id="ORY23356.1"/>
    </source>
</evidence>
<comment type="caution">
    <text evidence="1">The sequence shown here is derived from an EMBL/GenBank/DDBJ whole genome shotgun (WGS) entry which is preliminary data.</text>
</comment>
<dbReference type="EMBL" id="MCFC01000080">
    <property type="protein sequence ID" value="ORY23356.1"/>
    <property type="molecule type" value="Genomic_DNA"/>
</dbReference>
<dbReference type="AlphaFoldDB" id="A0A1Y2ALH3"/>
<name>A0A1Y2ALH3_9TREE</name>
<sequence>MYTPSLKGLQEVHAYTCEKLEGLVFDSRIEFRYAAAAAYLYGQAMSMFTTTSEAIAPAIENILSRGDNIAANLVLCILLGAERSNPLLFENNLSILLQQIQVAAFAPQDKTIPREALLAAMKVYATSSKISASPSILHSTHALLIASLELCNTSHTLQDGVTWACFIIQHLPLALRIDLRVTYEGTLDAARIFDTLASTFPSCLLEARIALCGTLPILTTWETRQFCDGPQVQMMVRFMLGMPGQAIVAAMEGLGLLASVVLDRFEPYLEEVAALALAALHYTRCAQAPKAAQHLLGKLLAAMGPITLDTMILYLRSPPSILLSDVGLLEMLATLLPNLTGKIIQILTDIIDDLMSGRSSGYQHESVLQALSVFPLDDPDLALKSQKLVLWSLNEEKGKNVVMAALQLATNPYIATPQSMRVLTFRAAQLLLADDAHIVHVALSVLSNPALASSLDERSCSMILLALHQSLEPSIQIVAAKLLTHLTTAHRAIVQPLAWSHIRQSLSLMDFLKTVDPRRAIIEACIISNLLPALPPALHKKYVHPVKELILSGLERSAEAPTLSLVFQGLANLAKVEDWDSSQQSQLALDLLEMTTEIPKDSQHAALNAISRLLSVPQEGLDVYELLLRVHATFGGRGAKLDSDLKSLVSGIYGHLGTVERNPIISRDSKAAINRETSIYTPRTLLISQVAEIRDKYGADSSSHVNWLVTKNLVGAMAPTYKAHEERTVVLETMTSLGILQPQAITSLIPDLPLLVMRELKLALSAREEQSMDGKVGDAVLFLASALHMGKSWLQTHWAETADVLADCVTAGDSLAVLRGLDVVLDAVSE</sequence>
<proteinExistence type="predicted"/>
<dbReference type="InParanoid" id="A0A1Y2ALH3"/>
<dbReference type="Proteomes" id="UP000193986">
    <property type="component" value="Unassembled WGS sequence"/>
</dbReference>
<evidence type="ECO:0008006" key="3">
    <source>
        <dbReference type="Google" id="ProtNLM"/>
    </source>
</evidence>
<organism evidence="1 2">
    <name type="scientific">Naematelia encephala</name>
    <dbReference type="NCBI Taxonomy" id="71784"/>
    <lineage>
        <taxon>Eukaryota</taxon>
        <taxon>Fungi</taxon>
        <taxon>Dikarya</taxon>
        <taxon>Basidiomycota</taxon>
        <taxon>Agaricomycotina</taxon>
        <taxon>Tremellomycetes</taxon>
        <taxon>Tremellales</taxon>
        <taxon>Naemateliaceae</taxon>
        <taxon>Naematelia</taxon>
    </lineage>
</organism>
<dbReference type="SUPFAM" id="SSF48371">
    <property type="entry name" value="ARM repeat"/>
    <property type="match status" value="1"/>
</dbReference>
<dbReference type="InterPro" id="IPR016024">
    <property type="entry name" value="ARM-type_fold"/>
</dbReference>
<gene>
    <name evidence="1" type="ORF">BCR39DRAFT_549413</name>
</gene>
<reference evidence="1 2" key="1">
    <citation type="submission" date="2016-07" db="EMBL/GenBank/DDBJ databases">
        <title>Pervasive Adenine N6-methylation of Active Genes in Fungi.</title>
        <authorList>
            <consortium name="DOE Joint Genome Institute"/>
            <person name="Mondo S.J."/>
            <person name="Dannebaum R.O."/>
            <person name="Kuo R.C."/>
            <person name="Labutti K."/>
            <person name="Haridas S."/>
            <person name="Kuo A."/>
            <person name="Salamov A."/>
            <person name="Ahrendt S.R."/>
            <person name="Lipzen A."/>
            <person name="Sullivan W."/>
            <person name="Andreopoulos W.B."/>
            <person name="Clum A."/>
            <person name="Lindquist E."/>
            <person name="Daum C."/>
            <person name="Ramamoorthy G.K."/>
            <person name="Gryganskyi A."/>
            <person name="Culley D."/>
            <person name="Magnuson J.K."/>
            <person name="James T.Y."/>
            <person name="O'Malley M.A."/>
            <person name="Stajich J.E."/>
            <person name="Spatafora J.W."/>
            <person name="Visel A."/>
            <person name="Grigoriev I.V."/>
        </authorList>
    </citation>
    <scope>NUCLEOTIDE SEQUENCE [LARGE SCALE GENOMIC DNA]</scope>
    <source>
        <strain evidence="1 2">68-887.2</strain>
    </source>
</reference>
<protein>
    <recommendedName>
        <fullName evidence="3">Armadillo-type protein</fullName>
    </recommendedName>
</protein>
<keyword evidence="2" id="KW-1185">Reference proteome</keyword>
<accession>A0A1Y2ALH3</accession>